<organism evidence="2 3">
    <name type="scientific">Flammeovirga agarivorans</name>
    <dbReference type="NCBI Taxonomy" id="2726742"/>
    <lineage>
        <taxon>Bacteria</taxon>
        <taxon>Pseudomonadati</taxon>
        <taxon>Bacteroidota</taxon>
        <taxon>Cytophagia</taxon>
        <taxon>Cytophagales</taxon>
        <taxon>Flammeovirgaceae</taxon>
        <taxon>Flammeovirga</taxon>
    </lineage>
</organism>
<dbReference type="Proteomes" id="UP000585050">
    <property type="component" value="Unassembled WGS sequence"/>
</dbReference>
<evidence type="ECO:0000259" key="1">
    <source>
        <dbReference type="SMART" id="SM00470"/>
    </source>
</evidence>
<evidence type="ECO:0000313" key="2">
    <source>
        <dbReference type="EMBL" id="NLR94849.1"/>
    </source>
</evidence>
<dbReference type="SUPFAM" id="SSF110849">
    <property type="entry name" value="ParB/Sulfiredoxin"/>
    <property type="match status" value="1"/>
</dbReference>
<dbReference type="SMART" id="SM00470">
    <property type="entry name" value="ParB"/>
    <property type="match status" value="1"/>
</dbReference>
<sequence>MKSLGRLDRLNKIKEDSYEESSEKINAQKELNKQEEELMLVLGGAFPLNVEKITISTELEKYIRQQNELEYMDFFDSVKVEGVRDPIVIFEDPESGETILVDGHHRVKAAKELNIKSLLAKKLNVGSFSEVKLWMLKNQLGRRNLTDGERIFYGLEVTKSIAELAKKKKKTAFLDTSVVSANLHLSREKKIDRMQVAANYANVSRRQTFKFTKILNSGKADLIKKVMGGKVSIHKAYLEVTEENKEKKKPTKKGHEELDKITEKIYNSIKPFLKSHDPNEVLERIKDSIA</sequence>
<dbReference type="RefSeq" id="WP_168885558.1">
    <property type="nucleotide sequence ID" value="NZ_JABAIL010000016.1"/>
</dbReference>
<evidence type="ECO:0000313" key="3">
    <source>
        <dbReference type="Proteomes" id="UP000585050"/>
    </source>
</evidence>
<comment type="caution">
    <text evidence="2">The sequence shown here is derived from an EMBL/GenBank/DDBJ whole genome shotgun (WGS) entry which is preliminary data.</text>
</comment>
<dbReference type="AlphaFoldDB" id="A0A7X8XZ58"/>
<reference evidence="2 3" key="1">
    <citation type="submission" date="2020-04" db="EMBL/GenBank/DDBJ databases">
        <title>Flammeovirga sp. SR4, a novel species isolated from seawater.</title>
        <authorList>
            <person name="Wang X."/>
        </authorList>
    </citation>
    <scope>NUCLEOTIDE SEQUENCE [LARGE SCALE GENOMIC DNA]</scope>
    <source>
        <strain evidence="2 3">SR4</strain>
    </source>
</reference>
<dbReference type="InterPro" id="IPR036086">
    <property type="entry name" value="ParB/Sulfiredoxin_sf"/>
</dbReference>
<dbReference type="EMBL" id="JABAIL010000016">
    <property type="protein sequence ID" value="NLR94849.1"/>
    <property type="molecule type" value="Genomic_DNA"/>
</dbReference>
<accession>A0A7X8XZ58</accession>
<dbReference type="InterPro" id="IPR003115">
    <property type="entry name" value="ParB_N"/>
</dbReference>
<proteinExistence type="predicted"/>
<feature type="domain" description="ParB-like N-terminal" evidence="1">
    <location>
        <begin position="51"/>
        <end position="139"/>
    </location>
</feature>
<protein>
    <submittedName>
        <fullName evidence="2">ParB N-terminal domain-containing protein</fullName>
    </submittedName>
</protein>
<dbReference type="Gene3D" id="3.90.1530.10">
    <property type="entry name" value="Conserved hypothetical protein from pyrococcus furiosus pfu- 392566-001, ParB domain"/>
    <property type="match status" value="1"/>
</dbReference>
<name>A0A7X8XZ58_9BACT</name>
<keyword evidence="3" id="KW-1185">Reference proteome</keyword>
<gene>
    <name evidence="2" type="ORF">HGP29_26830</name>
</gene>